<dbReference type="InterPro" id="IPR046243">
    <property type="entry name" value="DUF6276"/>
</dbReference>
<dbReference type="STRING" id="555875.SAMN04488124_0477"/>
<proteinExistence type="predicted"/>
<dbReference type="Proteomes" id="UP000243250">
    <property type="component" value="Unassembled WGS sequence"/>
</dbReference>
<dbReference type="RefSeq" id="WP_089876400.1">
    <property type="nucleotide sequence ID" value="NZ_FOYS01000001.1"/>
</dbReference>
<evidence type="ECO:0008006" key="3">
    <source>
        <dbReference type="Google" id="ProtNLM"/>
    </source>
</evidence>
<protein>
    <recommendedName>
        <fullName evidence="3">Small CPxCG-related zinc finger protein</fullName>
    </recommendedName>
</protein>
<name>A0A1I6FXC9_9EURY</name>
<evidence type="ECO:0000313" key="1">
    <source>
        <dbReference type="EMBL" id="SFR34550.1"/>
    </source>
</evidence>
<sequence length="137" mass="14264">MNCEHCDGELVVFAVPDDLRAYAPDDAATASLCATCLRVDAPPDDGGADGGDSSSDAGFAAVSDAFPSGRGGVALALLLGHLDSLALNRAAVETLAEEAERAGADPFLTLDRLGDDDGVVPHFDFERRRRQAESVLF</sequence>
<organism evidence="1 2">
    <name type="scientific">Halogeometricum limi</name>
    <dbReference type="NCBI Taxonomy" id="555875"/>
    <lineage>
        <taxon>Archaea</taxon>
        <taxon>Methanobacteriati</taxon>
        <taxon>Methanobacteriota</taxon>
        <taxon>Stenosarchaea group</taxon>
        <taxon>Halobacteria</taxon>
        <taxon>Halobacteriales</taxon>
        <taxon>Haloferacaceae</taxon>
        <taxon>Halogeometricum</taxon>
    </lineage>
</organism>
<dbReference type="OrthoDB" id="212944at2157"/>
<dbReference type="AlphaFoldDB" id="A0A1I6FXC9"/>
<keyword evidence="2" id="KW-1185">Reference proteome</keyword>
<reference evidence="2" key="1">
    <citation type="submission" date="2016-10" db="EMBL/GenBank/DDBJ databases">
        <authorList>
            <person name="Varghese N."/>
            <person name="Submissions S."/>
        </authorList>
    </citation>
    <scope>NUCLEOTIDE SEQUENCE [LARGE SCALE GENOMIC DNA]</scope>
    <source>
        <strain evidence="2">CGMCC 1.8711</strain>
    </source>
</reference>
<accession>A0A1I6FXC9</accession>
<dbReference type="EMBL" id="FOYS01000001">
    <property type="protein sequence ID" value="SFR34550.1"/>
    <property type="molecule type" value="Genomic_DNA"/>
</dbReference>
<dbReference type="Pfam" id="PF19792">
    <property type="entry name" value="DUF6276"/>
    <property type="match status" value="1"/>
</dbReference>
<evidence type="ECO:0000313" key="2">
    <source>
        <dbReference type="Proteomes" id="UP000243250"/>
    </source>
</evidence>
<gene>
    <name evidence="1" type="ORF">SAMN04488124_0477</name>
</gene>